<dbReference type="PANTHER" id="PTHR43606">
    <property type="entry name" value="PHOSPHATASE, PUTATIVE (AFU_ORTHOLOGUE AFUA_6G08710)-RELATED"/>
    <property type="match status" value="1"/>
</dbReference>
<accession>A0ABY3UHG4</accession>
<reference evidence="3" key="1">
    <citation type="submission" date="2022-08" db="EMBL/GenBank/DDBJ databases">
        <title>Whole genome sequencing of non-tuberculosis mycobacteria type-strains.</title>
        <authorList>
            <person name="Igarashi Y."/>
            <person name="Osugi A."/>
            <person name="Mitarai S."/>
        </authorList>
    </citation>
    <scope>NUCLEOTIDE SEQUENCE</scope>
    <source>
        <strain evidence="3">JCM 16372</strain>
    </source>
</reference>
<dbReference type="CDD" id="cd07389">
    <property type="entry name" value="MPP_PhoD"/>
    <property type="match status" value="1"/>
</dbReference>
<dbReference type="InterPro" id="IPR029052">
    <property type="entry name" value="Metallo-depent_PP-like"/>
</dbReference>
<dbReference type="Proteomes" id="UP001055159">
    <property type="component" value="Chromosome"/>
</dbReference>
<evidence type="ECO:0000259" key="1">
    <source>
        <dbReference type="Pfam" id="PF09423"/>
    </source>
</evidence>
<feature type="domain" description="Phospholipase D N-terminal" evidence="2">
    <location>
        <begin position="39"/>
        <end position="137"/>
    </location>
</feature>
<dbReference type="Pfam" id="PF16655">
    <property type="entry name" value="PhoD_N"/>
    <property type="match status" value="1"/>
</dbReference>
<dbReference type="InterPro" id="IPR052900">
    <property type="entry name" value="Phospholipid_Metab_Enz"/>
</dbReference>
<protein>
    <submittedName>
        <fullName evidence="3">Alkaline phosphatase D family protein</fullName>
    </submittedName>
</protein>
<organism evidence="3 4">
    <name type="scientific">Mycolicibacterium rufum</name>
    <dbReference type="NCBI Taxonomy" id="318424"/>
    <lineage>
        <taxon>Bacteria</taxon>
        <taxon>Bacillati</taxon>
        <taxon>Actinomycetota</taxon>
        <taxon>Actinomycetes</taxon>
        <taxon>Mycobacteriales</taxon>
        <taxon>Mycobacteriaceae</taxon>
        <taxon>Mycolicibacterium</taxon>
    </lineage>
</organism>
<sequence length="508" mass="56230">MSVSRRTVLKGALGVSIFPLVGFTADVRRSPVRVDPFTLGVASGEPVPDGVVLWTRLAPDPLADDGLGGMPARPVAVEWEVAADDRFARVEQRGVVDASPESAHSVHVALTGLRPNAEYFYRFRASGFVSSTGRTRTAPAAGSMGALTMCVASCANYEHGWFTAYRRMAEEAPDLVVHLGDYSYEYATRPGAVRRHVGSETVTLANYRQRYAQYRTDPDLQAAHAAAPWLVVFDDHEVSNNWADRMPEEPQPDFPARRAAALQAYYENMPLRSAAQPRGADMQLYRRIEWGALATFHMLDTRQYRSDQACGDVYRSDCPERFDIARTLTGSAQEHWLINGFQQSRARWDIIGQQVFFSQLDLSPGPQRGVNPDAWDGYVANRDRLVAGMLNSPVRNAVVLTGDVHAHWAAEVRERADDPLSRTAATELVMTSITSGGDGSDTRADVDAILPQNPHIRYFSNRRGYLRARVTPDDLQADFRIVPYVSRPGAAVHTGATFTVPDRIPRLL</sequence>
<dbReference type="PANTHER" id="PTHR43606:SF2">
    <property type="entry name" value="ALKALINE PHOSPHATASE FAMILY PROTEIN (AFU_ORTHOLOGUE AFUA_5G03860)"/>
    <property type="match status" value="1"/>
</dbReference>
<evidence type="ECO:0000313" key="3">
    <source>
        <dbReference type="EMBL" id="ULP37626.1"/>
    </source>
</evidence>
<dbReference type="InterPro" id="IPR038607">
    <property type="entry name" value="PhoD-like_sf"/>
</dbReference>
<evidence type="ECO:0000313" key="4">
    <source>
        <dbReference type="Proteomes" id="UP001055159"/>
    </source>
</evidence>
<dbReference type="EMBL" id="CP092427">
    <property type="protein sequence ID" value="ULP37626.1"/>
    <property type="molecule type" value="Genomic_DNA"/>
</dbReference>
<name>A0ABY3UHG4_9MYCO</name>
<evidence type="ECO:0000259" key="2">
    <source>
        <dbReference type="Pfam" id="PF16655"/>
    </source>
</evidence>
<feature type="domain" description="PhoD-like phosphatase metallophosphatase" evidence="1">
    <location>
        <begin position="149"/>
        <end position="479"/>
    </location>
</feature>
<dbReference type="SUPFAM" id="SSF56300">
    <property type="entry name" value="Metallo-dependent phosphatases"/>
    <property type="match status" value="1"/>
</dbReference>
<dbReference type="Gene3D" id="2.60.40.380">
    <property type="entry name" value="Purple acid phosphatase-like, N-terminal"/>
    <property type="match status" value="1"/>
</dbReference>
<proteinExistence type="predicted"/>
<dbReference type="InterPro" id="IPR032093">
    <property type="entry name" value="PhoD_N"/>
</dbReference>
<keyword evidence="4" id="KW-1185">Reference proteome</keyword>
<dbReference type="Pfam" id="PF09423">
    <property type="entry name" value="PhoD"/>
    <property type="match status" value="1"/>
</dbReference>
<gene>
    <name evidence="3" type="ORF">MJO55_04105</name>
</gene>
<dbReference type="Gene3D" id="3.60.21.70">
    <property type="entry name" value="PhoD-like phosphatase"/>
    <property type="match status" value="1"/>
</dbReference>
<dbReference type="InterPro" id="IPR018946">
    <property type="entry name" value="PhoD-like_MPP"/>
</dbReference>
<dbReference type="RefSeq" id="WP_043405264.1">
    <property type="nucleotide sequence ID" value="NZ_CP092427.2"/>
</dbReference>